<evidence type="ECO:0000313" key="2">
    <source>
        <dbReference type="EnsemblPlants" id="AET1Gv20356600.9"/>
    </source>
</evidence>
<sequence length="297" mass="31699">MKKRSKKLGCDSRRASDGGSRSEGARGTVTGRRRIHLLPISDSPHPSPHSPHFLPIQRAPATLLFFLLRTKCVTGPAPLPPPGTRASFLLLARAPPSPRLLPPPGTCAAVPAPPSSSWHPCRRPRTSFLLLARAPPPQLLAPPAMRAAAPTFPAALSSQAPAAAPPTSAPALATATSPLARRPPTAPVLPWRRLQSTPRPPLALAATRPIHTWRQPPAAPSSPGVGHRQIFSMLLHHSGGKEATVTTPTYFFLCCYIAGPNCGEDAVLGVWQVVCVHTNWRLCVCRVHQVGSQCTRE</sequence>
<accession>A0A452YAP2</accession>
<reference evidence="2" key="3">
    <citation type="journal article" date="2017" name="Nature">
        <title>Genome sequence of the progenitor of the wheat D genome Aegilops tauschii.</title>
        <authorList>
            <person name="Luo M.C."/>
            <person name="Gu Y.Q."/>
            <person name="Puiu D."/>
            <person name="Wang H."/>
            <person name="Twardziok S.O."/>
            <person name="Deal K.R."/>
            <person name="Huo N."/>
            <person name="Zhu T."/>
            <person name="Wang L."/>
            <person name="Wang Y."/>
            <person name="McGuire P.E."/>
            <person name="Liu S."/>
            <person name="Long H."/>
            <person name="Ramasamy R.K."/>
            <person name="Rodriguez J.C."/>
            <person name="Van S.L."/>
            <person name="Yuan L."/>
            <person name="Wang Z."/>
            <person name="Xia Z."/>
            <person name="Xiao L."/>
            <person name="Anderson O.D."/>
            <person name="Ouyang S."/>
            <person name="Liang Y."/>
            <person name="Zimin A.V."/>
            <person name="Pertea G."/>
            <person name="Qi P."/>
            <person name="Bennetzen J.L."/>
            <person name="Dai X."/>
            <person name="Dawson M.W."/>
            <person name="Muller H.G."/>
            <person name="Kugler K."/>
            <person name="Rivarola-Duarte L."/>
            <person name="Spannagl M."/>
            <person name="Mayer K.F.X."/>
            <person name="Lu F.H."/>
            <person name="Bevan M.W."/>
            <person name="Leroy P."/>
            <person name="Li P."/>
            <person name="You F.M."/>
            <person name="Sun Q."/>
            <person name="Liu Z."/>
            <person name="Lyons E."/>
            <person name="Wicker T."/>
            <person name="Salzberg S.L."/>
            <person name="Devos K.M."/>
            <person name="Dvorak J."/>
        </authorList>
    </citation>
    <scope>NUCLEOTIDE SEQUENCE [LARGE SCALE GENOMIC DNA]</scope>
    <source>
        <strain evidence="2">cv. AL8/78</strain>
    </source>
</reference>
<dbReference type="Gramene" id="AET1Gv20356600.27">
    <property type="protein sequence ID" value="AET1Gv20356600.27"/>
    <property type="gene ID" value="AET1Gv20356600"/>
</dbReference>
<dbReference type="EnsemblPlants" id="AET1Gv20356600.22">
    <property type="protein sequence ID" value="AET1Gv20356600.22"/>
    <property type="gene ID" value="AET1Gv20356600"/>
</dbReference>
<dbReference type="Gramene" id="AET1Gv20356600.9">
    <property type="protein sequence ID" value="AET1Gv20356600.9"/>
    <property type="gene ID" value="AET1Gv20356600"/>
</dbReference>
<dbReference type="Gramene" id="AET1Gv20356600.21">
    <property type="protein sequence ID" value="AET1Gv20356600.21"/>
    <property type="gene ID" value="AET1Gv20356600"/>
</dbReference>
<organism evidence="2 3">
    <name type="scientific">Aegilops tauschii subsp. strangulata</name>
    <name type="common">Goatgrass</name>
    <dbReference type="NCBI Taxonomy" id="200361"/>
    <lineage>
        <taxon>Eukaryota</taxon>
        <taxon>Viridiplantae</taxon>
        <taxon>Streptophyta</taxon>
        <taxon>Embryophyta</taxon>
        <taxon>Tracheophyta</taxon>
        <taxon>Spermatophyta</taxon>
        <taxon>Magnoliopsida</taxon>
        <taxon>Liliopsida</taxon>
        <taxon>Poales</taxon>
        <taxon>Poaceae</taxon>
        <taxon>BOP clade</taxon>
        <taxon>Pooideae</taxon>
        <taxon>Triticodae</taxon>
        <taxon>Triticeae</taxon>
        <taxon>Triticinae</taxon>
        <taxon>Aegilops</taxon>
    </lineage>
</organism>
<dbReference type="Gramene" id="AET1Gv20356600.22">
    <property type="protein sequence ID" value="AET1Gv20356600.22"/>
    <property type="gene ID" value="AET1Gv20356600"/>
</dbReference>
<reference evidence="2" key="4">
    <citation type="submission" date="2019-03" db="UniProtKB">
        <authorList>
            <consortium name="EnsemblPlants"/>
        </authorList>
    </citation>
    <scope>IDENTIFICATION</scope>
</reference>
<dbReference type="EnsemblPlants" id="AET1Gv20356600.27">
    <property type="protein sequence ID" value="AET1Gv20356600.27"/>
    <property type="gene ID" value="AET1Gv20356600"/>
</dbReference>
<dbReference type="Gramene" id="AET1Gv20356600.8">
    <property type="protein sequence ID" value="AET1Gv20356600.8"/>
    <property type="gene ID" value="AET1Gv20356600"/>
</dbReference>
<reference evidence="3" key="2">
    <citation type="journal article" date="2017" name="Nat. Plants">
        <title>The Aegilops tauschii genome reveals multiple impacts of transposons.</title>
        <authorList>
            <person name="Zhao G."/>
            <person name="Zou C."/>
            <person name="Li K."/>
            <person name="Wang K."/>
            <person name="Li T."/>
            <person name="Gao L."/>
            <person name="Zhang X."/>
            <person name="Wang H."/>
            <person name="Yang Z."/>
            <person name="Liu X."/>
            <person name="Jiang W."/>
            <person name="Mao L."/>
            <person name="Kong X."/>
            <person name="Jiao Y."/>
            <person name="Jia J."/>
        </authorList>
    </citation>
    <scope>NUCLEOTIDE SEQUENCE [LARGE SCALE GENOMIC DNA]</scope>
    <source>
        <strain evidence="3">cv. AL8/78</strain>
    </source>
</reference>
<evidence type="ECO:0000313" key="3">
    <source>
        <dbReference type="Proteomes" id="UP000015105"/>
    </source>
</evidence>
<evidence type="ECO:0000256" key="1">
    <source>
        <dbReference type="SAM" id="MobiDB-lite"/>
    </source>
</evidence>
<dbReference type="EnsemblPlants" id="AET1Gv20356600.21">
    <property type="protein sequence ID" value="AET1Gv20356600.21"/>
    <property type="gene ID" value="AET1Gv20356600"/>
</dbReference>
<proteinExistence type="predicted"/>
<dbReference type="Proteomes" id="UP000015105">
    <property type="component" value="Chromosome 1D"/>
</dbReference>
<feature type="region of interest" description="Disordered" evidence="1">
    <location>
        <begin position="1"/>
        <end position="32"/>
    </location>
</feature>
<name>A0A452YAP2_AEGTS</name>
<keyword evidence="3" id="KW-1185">Reference proteome</keyword>
<protein>
    <submittedName>
        <fullName evidence="2">Uncharacterized protein</fullName>
    </submittedName>
</protein>
<dbReference type="EnsemblPlants" id="AET1Gv20356600.8">
    <property type="protein sequence ID" value="AET1Gv20356600.8"/>
    <property type="gene ID" value="AET1Gv20356600"/>
</dbReference>
<dbReference type="EnsemblPlants" id="AET1Gv20356600.9">
    <property type="protein sequence ID" value="AET1Gv20356600.9"/>
    <property type="gene ID" value="AET1Gv20356600"/>
</dbReference>
<reference evidence="2" key="5">
    <citation type="journal article" date="2021" name="G3 (Bethesda)">
        <title>Aegilops tauschii genome assembly Aet v5.0 features greater sequence contiguity and improved annotation.</title>
        <authorList>
            <person name="Wang L."/>
            <person name="Zhu T."/>
            <person name="Rodriguez J.C."/>
            <person name="Deal K.R."/>
            <person name="Dubcovsky J."/>
            <person name="McGuire P.E."/>
            <person name="Lux T."/>
            <person name="Spannagl M."/>
            <person name="Mayer K.F.X."/>
            <person name="Baldrich P."/>
            <person name="Meyers B.C."/>
            <person name="Huo N."/>
            <person name="Gu Y.Q."/>
            <person name="Zhou H."/>
            <person name="Devos K.M."/>
            <person name="Bennetzen J.L."/>
            <person name="Unver T."/>
            <person name="Budak H."/>
            <person name="Gulick P.J."/>
            <person name="Galiba G."/>
            <person name="Kalapos B."/>
            <person name="Nelson D.R."/>
            <person name="Li P."/>
            <person name="You F.M."/>
            <person name="Luo M.C."/>
            <person name="Dvorak J."/>
        </authorList>
    </citation>
    <scope>NUCLEOTIDE SEQUENCE [LARGE SCALE GENOMIC DNA]</scope>
    <source>
        <strain evidence="2">cv. AL8/78</strain>
    </source>
</reference>
<reference evidence="3" key="1">
    <citation type="journal article" date="2014" name="Science">
        <title>Ancient hybridizations among the ancestral genomes of bread wheat.</title>
        <authorList>
            <consortium name="International Wheat Genome Sequencing Consortium,"/>
            <person name="Marcussen T."/>
            <person name="Sandve S.R."/>
            <person name="Heier L."/>
            <person name="Spannagl M."/>
            <person name="Pfeifer M."/>
            <person name="Jakobsen K.S."/>
            <person name="Wulff B.B."/>
            <person name="Steuernagel B."/>
            <person name="Mayer K.F."/>
            <person name="Olsen O.A."/>
        </authorList>
    </citation>
    <scope>NUCLEOTIDE SEQUENCE [LARGE SCALE GENOMIC DNA]</scope>
    <source>
        <strain evidence="3">cv. AL8/78</strain>
    </source>
</reference>
<dbReference type="AlphaFoldDB" id="A0A452YAP2"/>